<sequence length="144" mass="17385">MLYVTIVTILLAIFVWFLPKRLRRNDVLVIWITVSYVEIVADLILGLLLDLYYFAGENEVSAEALGIKLIMAPLFGIIFLHYMPKDFRRFIPYWLFWAVFSTFFEWTTSVFHYLTYTGWTPFYSFIFFLIIIPLFRVYYLYIKH</sequence>
<dbReference type="KEGG" id="bco:Bcell_3983"/>
<dbReference type="HOGENOM" id="CLU_1792569_0_0_9"/>
<keyword evidence="3" id="KW-1185">Reference proteome</keyword>
<name>E6TWF2_EVAC2</name>
<gene>
    <name evidence="2" type="ordered locus">Bcell_3983</name>
</gene>
<feature type="transmembrane region" description="Helical" evidence="1">
    <location>
        <begin position="29"/>
        <end position="53"/>
    </location>
</feature>
<feature type="transmembrane region" description="Helical" evidence="1">
    <location>
        <begin position="6"/>
        <end position="22"/>
    </location>
</feature>
<dbReference type="eggNOG" id="ENOG5030CS5">
    <property type="taxonomic scope" value="Bacteria"/>
</dbReference>
<organism evidence="2 3">
    <name type="scientific">Evansella cellulosilytica (strain ATCC 21833 / DSM 2522 / FERM P-1141 / JCM 9156 / N-4)</name>
    <name type="common">Bacillus cellulosilyticus</name>
    <dbReference type="NCBI Taxonomy" id="649639"/>
    <lineage>
        <taxon>Bacteria</taxon>
        <taxon>Bacillati</taxon>
        <taxon>Bacillota</taxon>
        <taxon>Bacilli</taxon>
        <taxon>Bacillales</taxon>
        <taxon>Bacillaceae</taxon>
        <taxon>Evansella</taxon>
    </lineage>
</organism>
<feature type="transmembrane region" description="Helical" evidence="1">
    <location>
        <begin position="94"/>
        <end position="116"/>
    </location>
</feature>
<proteinExistence type="predicted"/>
<dbReference type="EMBL" id="CP002394">
    <property type="protein sequence ID" value="ADU32215.1"/>
    <property type="molecule type" value="Genomic_DNA"/>
</dbReference>
<feature type="transmembrane region" description="Helical" evidence="1">
    <location>
        <begin position="122"/>
        <end position="141"/>
    </location>
</feature>
<reference evidence="2 3" key="1">
    <citation type="submission" date="2010-12" db="EMBL/GenBank/DDBJ databases">
        <title>Complete sequence of Bacillus cellulosilyticus DSM 2522.</title>
        <authorList>
            <consortium name="US DOE Joint Genome Institute"/>
            <person name="Lucas S."/>
            <person name="Copeland A."/>
            <person name="Lapidus A."/>
            <person name="Cheng J.-F."/>
            <person name="Bruce D."/>
            <person name="Goodwin L."/>
            <person name="Pitluck S."/>
            <person name="Chertkov O."/>
            <person name="Detter J.C."/>
            <person name="Han C."/>
            <person name="Tapia R."/>
            <person name="Land M."/>
            <person name="Hauser L."/>
            <person name="Jeffries C."/>
            <person name="Kyrpides N."/>
            <person name="Ivanova N."/>
            <person name="Mikhailova N."/>
            <person name="Brumm P."/>
            <person name="Mead D."/>
            <person name="Woyke T."/>
        </authorList>
    </citation>
    <scope>NUCLEOTIDE SEQUENCE [LARGE SCALE GENOMIC DNA]</scope>
    <source>
        <strain evidence="3">ATCC 21833 / DSM 2522 / FERM P-1141 / JCM 9156 / N-4</strain>
    </source>
</reference>
<protein>
    <submittedName>
        <fullName evidence="2">Uncharacterized protein</fullName>
    </submittedName>
</protein>
<evidence type="ECO:0000256" key="1">
    <source>
        <dbReference type="SAM" id="Phobius"/>
    </source>
</evidence>
<dbReference type="AlphaFoldDB" id="E6TWF2"/>
<keyword evidence="1" id="KW-0472">Membrane</keyword>
<dbReference type="OrthoDB" id="2851062at2"/>
<dbReference type="Proteomes" id="UP000001401">
    <property type="component" value="Chromosome"/>
</dbReference>
<evidence type="ECO:0000313" key="3">
    <source>
        <dbReference type="Proteomes" id="UP000001401"/>
    </source>
</evidence>
<accession>E6TWF2</accession>
<feature type="transmembrane region" description="Helical" evidence="1">
    <location>
        <begin position="65"/>
        <end position="82"/>
    </location>
</feature>
<evidence type="ECO:0000313" key="2">
    <source>
        <dbReference type="EMBL" id="ADU32215.1"/>
    </source>
</evidence>
<keyword evidence="1" id="KW-0812">Transmembrane</keyword>
<keyword evidence="1" id="KW-1133">Transmembrane helix</keyword>
<dbReference type="RefSeq" id="WP_013490545.1">
    <property type="nucleotide sequence ID" value="NC_014829.1"/>
</dbReference>